<proteinExistence type="predicted"/>
<name>A0A7J7Y557_RHIFE</name>
<dbReference type="Proteomes" id="UP000585614">
    <property type="component" value="Unassembled WGS sequence"/>
</dbReference>
<gene>
    <name evidence="2" type="ORF">mRhiFer1_010015</name>
</gene>
<evidence type="ECO:0000256" key="1">
    <source>
        <dbReference type="SAM" id="MobiDB-lite"/>
    </source>
</evidence>
<reference evidence="2 3" key="1">
    <citation type="journal article" date="2020" name="Nature">
        <title>Six reference-quality genomes reveal evolution of bat adaptations.</title>
        <authorList>
            <person name="Jebb D."/>
            <person name="Huang Z."/>
            <person name="Pippel M."/>
            <person name="Hughes G.M."/>
            <person name="Lavrichenko K."/>
            <person name="Devanna P."/>
            <person name="Winkler S."/>
            <person name="Jermiin L.S."/>
            <person name="Skirmuntt E.C."/>
            <person name="Katzourakis A."/>
            <person name="Burkitt-Gray L."/>
            <person name="Ray D.A."/>
            <person name="Sullivan K.A.M."/>
            <person name="Roscito J.G."/>
            <person name="Kirilenko B.M."/>
            <person name="Davalos L.M."/>
            <person name="Corthals A.P."/>
            <person name="Power M.L."/>
            <person name="Jones G."/>
            <person name="Ransome R.D."/>
            <person name="Dechmann D.K.N."/>
            <person name="Locatelli A.G."/>
            <person name="Puechmaille S.J."/>
            <person name="Fedrigo O."/>
            <person name="Jarvis E.D."/>
            <person name="Hiller M."/>
            <person name="Vernes S.C."/>
            <person name="Myers E.W."/>
            <person name="Teeling E.C."/>
        </authorList>
    </citation>
    <scope>NUCLEOTIDE SEQUENCE [LARGE SCALE GENOMIC DNA]</scope>
    <source>
        <strain evidence="2">MRhiFer1</strain>
        <tissue evidence="2">Lung</tissue>
    </source>
</reference>
<comment type="caution">
    <text evidence="2">The sequence shown here is derived from an EMBL/GenBank/DDBJ whole genome shotgun (WGS) entry which is preliminary data.</text>
</comment>
<dbReference type="AlphaFoldDB" id="A0A7J7Y557"/>
<dbReference type="EMBL" id="JACAGC010000007">
    <property type="protein sequence ID" value="KAF6357091.1"/>
    <property type="molecule type" value="Genomic_DNA"/>
</dbReference>
<sequence length="121" mass="13064">MTGTFIAAYTFPLSGRPELQAEPRQALVLHLFSTCVVQASEVPTLFGVRRSSYNPEQSTGGHTVLRMVFSAMGEAITFKERRCQLSPAAVTETQGTGHGCSLGTRPPEQPSAEIKSFLFGT</sequence>
<protein>
    <submittedName>
        <fullName evidence="2">Uncharacterized protein</fullName>
    </submittedName>
</protein>
<accession>A0A7J7Y557</accession>
<evidence type="ECO:0000313" key="3">
    <source>
        <dbReference type="Proteomes" id="UP000585614"/>
    </source>
</evidence>
<organism evidence="2 3">
    <name type="scientific">Rhinolophus ferrumequinum</name>
    <name type="common">Greater horseshoe bat</name>
    <dbReference type="NCBI Taxonomy" id="59479"/>
    <lineage>
        <taxon>Eukaryota</taxon>
        <taxon>Metazoa</taxon>
        <taxon>Chordata</taxon>
        <taxon>Craniata</taxon>
        <taxon>Vertebrata</taxon>
        <taxon>Euteleostomi</taxon>
        <taxon>Mammalia</taxon>
        <taxon>Eutheria</taxon>
        <taxon>Laurasiatheria</taxon>
        <taxon>Chiroptera</taxon>
        <taxon>Yinpterochiroptera</taxon>
        <taxon>Rhinolophoidea</taxon>
        <taxon>Rhinolophidae</taxon>
        <taxon>Rhinolophinae</taxon>
        <taxon>Rhinolophus</taxon>
    </lineage>
</organism>
<evidence type="ECO:0000313" key="2">
    <source>
        <dbReference type="EMBL" id="KAF6357091.1"/>
    </source>
</evidence>
<feature type="region of interest" description="Disordered" evidence="1">
    <location>
        <begin position="89"/>
        <end position="109"/>
    </location>
</feature>